<feature type="transmembrane region" description="Helical" evidence="7">
    <location>
        <begin position="1046"/>
        <end position="1066"/>
    </location>
</feature>
<feature type="compositionally biased region" description="Low complexity" evidence="6">
    <location>
        <begin position="693"/>
        <end position="705"/>
    </location>
</feature>
<evidence type="ECO:0000256" key="5">
    <source>
        <dbReference type="ARBA" id="ARBA00023136"/>
    </source>
</evidence>
<dbReference type="AlphaFoldDB" id="A0A5C6AG82"/>
<evidence type="ECO:0000256" key="4">
    <source>
        <dbReference type="ARBA" id="ARBA00022989"/>
    </source>
</evidence>
<evidence type="ECO:0000256" key="7">
    <source>
        <dbReference type="SAM" id="Phobius"/>
    </source>
</evidence>
<feature type="transmembrane region" description="Helical" evidence="7">
    <location>
        <begin position="94"/>
        <end position="117"/>
    </location>
</feature>
<proteinExistence type="predicted"/>
<feature type="transmembrane region" description="Helical" evidence="7">
    <location>
        <begin position="1018"/>
        <end position="1039"/>
    </location>
</feature>
<evidence type="ECO:0000259" key="9">
    <source>
        <dbReference type="Pfam" id="PF05140"/>
    </source>
</evidence>
<feature type="transmembrane region" description="Helical" evidence="7">
    <location>
        <begin position="1190"/>
        <end position="1208"/>
    </location>
</feature>
<dbReference type="PANTHER" id="PTHR30071:SF1">
    <property type="entry name" value="CYTOCHROME B_B6 PROTEIN-RELATED"/>
    <property type="match status" value="1"/>
</dbReference>
<dbReference type="GO" id="GO:0005886">
    <property type="term" value="C:plasma membrane"/>
    <property type="evidence" value="ECO:0007669"/>
    <property type="project" value="TreeGrafter"/>
</dbReference>
<feature type="region of interest" description="Disordered" evidence="6">
    <location>
        <begin position="661"/>
        <end position="713"/>
    </location>
</feature>
<keyword evidence="11" id="KW-1185">Reference proteome</keyword>
<feature type="domain" description="Cytochrome c assembly protein" evidence="8">
    <location>
        <begin position="1019"/>
        <end position="1218"/>
    </location>
</feature>
<dbReference type="InterPro" id="IPR045062">
    <property type="entry name" value="Cyt_c_biogenesis_CcsA/CcmC"/>
</dbReference>
<evidence type="ECO:0000313" key="11">
    <source>
        <dbReference type="Proteomes" id="UP000320176"/>
    </source>
</evidence>
<feature type="transmembrane region" description="Helical" evidence="7">
    <location>
        <begin position="1228"/>
        <end position="1248"/>
    </location>
</feature>
<sequence length="1268" mass="139772">MATVTNNDALHSESVENHDVLDSLASVLRVLGSLKITVALFACSLILVLVGTLAQDEMNMQDVKQRYFVSWIARMHVDDFFPQAFYPHTRPFELVLPFPGGALIGTMLLINLIAAKVTRFKIHAKGNRLVAGLVFLAMGAFLTTLIVFTGHNAEGLQGAPPMSSATLWRLVQVTMGLGVVGLVFAANSIKQPVLQKLTFLLATIIGMVLMYTIFSGNRIDDPGLRIVWQLTKGLGAGLVLMVGCMLVFDRQGGNVLLHLGVALLMVGQFQFGDRQLEQRISLVEGDSTNTLVNLDQVELTLISKGETDDEVIAIPGSRLIDSFESKTAISDPTLPVDVRVLSFYENSKLADLDPNQTNPATKGIGTELQAVEDRKHGGTDSEVNVVSAYIDLIDKESGASIGTYLVSQLLSDRKMLFPGEKVDNHFDSVTIADTEYQLGLKYHREVKPYWVQLEDVRRTNYAGTSTPRDYSSFVRIIDPETGEDRRERIWMNNPLRYRGETFFQSSYTPLPSGKELTGLQVVRNSGWLIPYVACSITSLGMLVHFLGTLNRFVGRRERELRQRRQLQKLAGDTSSGIKGFVIAAAIMAVFAVFSLVPWTAVKDSLRPQTRDTHFDLYAAGKIPTKYGGRVLPLDAYARQALKAMSNRESLYLEIPEPYEYDESDETKTSETVSANNVAFTQAENSDTADTDTADSTPDADAAQDPNSDTEDPLAAMKDRVGGKKEKISALQWLMEVAIDSDSLQELPMFRIDSDEIRTELGLERRKSKLYSLMELRTNWSRALTLMREAGEKDPAERSFKEKKLMELQGRFTQYVMTAQAFQQPFLPSIDPARLPPGITMQDVMTRALQELASEMARLSNSSAPAIIPPSAKDAEVAVDTVAWQPFASAAFEQMKAAAQDSEETIAGVATFESMLSAYRTKDHEAFNKAVDQHIADVQAYPIPRYSPGKVRLERWMNSNWPTGVATVFYIIAVILGLIYFATGFSNIRTATTGVLLVTLIIHTIAILSRIYITGRAPVINIYSSAVFIGWAAVVFGMGVEQIFKQGFGNILAATSGMLTLLVAYGLSSGDTMPVLQAVLDTQFWLATHVISVSLGYVATLVAGMLGIGLLVANWSGMTSEKQRNLYRMIYGASCFGILFSFVGTVLGGLWADDSWGRFWGWDPKENGALLIVIWNALMLHARWDGMVKDRGFAILAIGGNIVTAWSWFGTNELGIGLHSYGFTQGVLMWLSIFVVSQLTFLVAGLCFWRDKNDDGPIAPRSVDPSISI</sequence>
<keyword evidence="3" id="KW-0201">Cytochrome c-type biogenesis</keyword>
<dbReference type="GO" id="GO:0017004">
    <property type="term" value="P:cytochrome complex assembly"/>
    <property type="evidence" value="ECO:0007669"/>
    <property type="project" value="UniProtKB-KW"/>
</dbReference>
<dbReference type="Pfam" id="PF01578">
    <property type="entry name" value="Cytochrom_C_asm"/>
    <property type="match status" value="1"/>
</dbReference>
<evidence type="ECO:0000256" key="2">
    <source>
        <dbReference type="ARBA" id="ARBA00022692"/>
    </source>
</evidence>
<feature type="transmembrane region" description="Helical" evidence="7">
    <location>
        <begin position="527"/>
        <end position="554"/>
    </location>
</feature>
<feature type="transmembrane region" description="Helical" evidence="7">
    <location>
        <begin position="960"/>
        <end position="981"/>
    </location>
</feature>
<keyword evidence="5 7" id="KW-0472">Membrane</keyword>
<feature type="transmembrane region" description="Helical" evidence="7">
    <location>
        <begin position="993"/>
        <end position="1012"/>
    </location>
</feature>
<dbReference type="InterPro" id="IPR007816">
    <property type="entry name" value="ResB-like_domain"/>
</dbReference>
<feature type="transmembrane region" description="Helical" evidence="7">
    <location>
        <begin position="129"/>
        <end position="147"/>
    </location>
</feature>
<feature type="transmembrane region" description="Helical" evidence="7">
    <location>
        <begin position="255"/>
        <end position="271"/>
    </location>
</feature>
<feature type="transmembrane region" description="Helical" evidence="7">
    <location>
        <begin position="36"/>
        <end position="54"/>
    </location>
</feature>
<dbReference type="InterPro" id="IPR002541">
    <property type="entry name" value="Cyt_c_assembly"/>
</dbReference>
<protein>
    <submittedName>
        <fullName evidence="10">Cytochrome c biogenesis protein CcsA</fullName>
    </submittedName>
</protein>
<feature type="domain" description="ResB-like" evidence="9">
    <location>
        <begin position="431"/>
        <end position="507"/>
    </location>
</feature>
<dbReference type="PANTHER" id="PTHR30071">
    <property type="entry name" value="HEME EXPORTER PROTEIN C"/>
    <property type="match status" value="1"/>
</dbReference>
<keyword evidence="4 7" id="KW-1133">Transmembrane helix</keyword>
<dbReference type="GO" id="GO:0020037">
    <property type="term" value="F:heme binding"/>
    <property type="evidence" value="ECO:0007669"/>
    <property type="project" value="InterPro"/>
</dbReference>
<accession>A0A5C6AG82</accession>
<evidence type="ECO:0000256" key="6">
    <source>
        <dbReference type="SAM" id="MobiDB-lite"/>
    </source>
</evidence>
<comment type="subcellular location">
    <subcellularLocation>
        <location evidence="1">Membrane</location>
        <topology evidence="1">Multi-pass membrane protein</topology>
    </subcellularLocation>
</comment>
<evidence type="ECO:0000259" key="8">
    <source>
        <dbReference type="Pfam" id="PF01578"/>
    </source>
</evidence>
<organism evidence="10 11">
    <name type="scientific">Stieleria varia</name>
    <dbReference type="NCBI Taxonomy" id="2528005"/>
    <lineage>
        <taxon>Bacteria</taxon>
        <taxon>Pseudomonadati</taxon>
        <taxon>Planctomycetota</taxon>
        <taxon>Planctomycetia</taxon>
        <taxon>Pirellulales</taxon>
        <taxon>Pirellulaceae</taxon>
        <taxon>Stieleria</taxon>
    </lineage>
</organism>
<feature type="transmembrane region" description="Helical" evidence="7">
    <location>
        <begin position="1124"/>
        <end position="1146"/>
    </location>
</feature>
<gene>
    <name evidence="10" type="primary">ccsA</name>
    <name evidence="10" type="ORF">Pla52n_51260</name>
</gene>
<evidence type="ECO:0000313" key="10">
    <source>
        <dbReference type="EMBL" id="TWT98609.1"/>
    </source>
</evidence>
<evidence type="ECO:0000256" key="1">
    <source>
        <dbReference type="ARBA" id="ARBA00004141"/>
    </source>
</evidence>
<keyword evidence="2 7" id="KW-0812">Transmembrane</keyword>
<feature type="transmembrane region" description="Helical" evidence="7">
    <location>
        <begin position="1166"/>
        <end position="1183"/>
    </location>
</feature>
<dbReference type="EMBL" id="SJPN01000006">
    <property type="protein sequence ID" value="TWT98609.1"/>
    <property type="molecule type" value="Genomic_DNA"/>
</dbReference>
<feature type="transmembrane region" description="Helical" evidence="7">
    <location>
        <begin position="197"/>
        <end position="214"/>
    </location>
</feature>
<feature type="transmembrane region" description="Helical" evidence="7">
    <location>
        <begin position="226"/>
        <end position="248"/>
    </location>
</feature>
<dbReference type="Pfam" id="PF05140">
    <property type="entry name" value="ResB"/>
    <property type="match status" value="1"/>
</dbReference>
<name>A0A5C6AG82_9BACT</name>
<feature type="transmembrane region" description="Helical" evidence="7">
    <location>
        <begin position="1086"/>
        <end position="1112"/>
    </location>
</feature>
<reference evidence="10 11" key="1">
    <citation type="submission" date="2019-02" db="EMBL/GenBank/DDBJ databases">
        <title>Deep-cultivation of Planctomycetes and their phenomic and genomic characterization uncovers novel biology.</title>
        <authorList>
            <person name="Wiegand S."/>
            <person name="Jogler M."/>
            <person name="Boedeker C."/>
            <person name="Pinto D."/>
            <person name="Vollmers J."/>
            <person name="Rivas-Marin E."/>
            <person name="Kohn T."/>
            <person name="Peeters S.H."/>
            <person name="Heuer A."/>
            <person name="Rast P."/>
            <person name="Oberbeckmann S."/>
            <person name="Bunk B."/>
            <person name="Jeske O."/>
            <person name="Meyerdierks A."/>
            <person name="Storesund J.E."/>
            <person name="Kallscheuer N."/>
            <person name="Luecker S."/>
            <person name="Lage O.M."/>
            <person name="Pohl T."/>
            <person name="Merkel B.J."/>
            <person name="Hornburger P."/>
            <person name="Mueller R.-W."/>
            <person name="Bruemmer F."/>
            <person name="Labrenz M."/>
            <person name="Spormann A.M."/>
            <person name="Op Den Camp H."/>
            <person name="Overmann J."/>
            <person name="Amann R."/>
            <person name="Jetten M.S.M."/>
            <person name="Mascher T."/>
            <person name="Medema M.H."/>
            <person name="Devos D.P."/>
            <person name="Kaster A.-K."/>
            <person name="Ovreas L."/>
            <person name="Rohde M."/>
            <person name="Galperin M.Y."/>
            <person name="Jogler C."/>
        </authorList>
    </citation>
    <scope>NUCLEOTIDE SEQUENCE [LARGE SCALE GENOMIC DNA]</scope>
    <source>
        <strain evidence="10 11">Pla52n</strain>
    </source>
</reference>
<comment type="caution">
    <text evidence="10">The sequence shown here is derived from an EMBL/GenBank/DDBJ whole genome shotgun (WGS) entry which is preliminary data.</text>
</comment>
<dbReference type="RefSeq" id="WP_231742316.1">
    <property type="nucleotide sequence ID" value="NZ_CP151726.1"/>
</dbReference>
<dbReference type="Proteomes" id="UP000320176">
    <property type="component" value="Unassembled WGS sequence"/>
</dbReference>
<feature type="transmembrane region" description="Helical" evidence="7">
    <location>
        <begin position="167"/>
        <end position="185"/>
    </location>
</feature>
<feature type="compositionally biased region" description="Polar residues" evidence="6">
    <location>
        <begin position="669"/>
        <end position="684"/>
    </location>
</feature>
<evidence type="ECO:0000256" key="3">
    <source>
        <dbReference type="ARBA" id="ARBA00022748"/>
    </source>
</evidence>
<feature type="transmembrane region" description="Helical" evidence="7">
    <location>
        <begin position="575"/>
        <end position="598"/>
    </location>
</feature>